<organism evidence="1 2">
    <name type="scientific">Chamaesiphon minutus (strain ATCC 27169 / PCC 6605)</name>
    <dbReference type="NCBI Taxonomy" id="1173020"/>
    <lineage>
        <taxon>Bacteria</taxon>
        <taxon>Bacillati</taxon>
        <taxon>Cyanobacteriota</taxon>
        <taxon>Cyanophyceae</taxon>
        <taxon>Gomontiellales</taxon>
        <taxon>Chamaesiphonaceae</taxon>
        <taxon>Chamaesiphon</taxon>
    </lineage>
</organism>
<name>K9UQ58_CHAP6</name>
<sequence>MLFDLALGGHHGNYIQHLVERAYQQGFRGAIDIVVLPQFADIHQDTVAAIDRNQDVPIDLVPISAAEATSLGSRHSGLSRALRNVREWQIFCKYAKDLQTTHALIMYLDTCELPLAMGMQSPCPFSGIYFRPTFHYKMFENYCPDRHDKLQYWRERLTFSRISNNPQLQTMFCLDPFAVKAIASQHHTTKIVHLADPVQPYPAMPSDLATLKTELGIEAHRRVFLLFGGLDERKGIYQLLEAIQLLSSELCDRLCLLLVGGTDPARQATIHQKIAVIRQTLPLQAIEHYDFIPEADVPPYFQLADVILAPYQRHVGMSGILLLAAAAGKPVLSSDYGLMGELARRYQLGLVVDSTKPTEIARALATFLSVSPPTLSNPSQMKLFAEQNSIELYASTIFKQLFPDLL</sequence>
<protein>
    <submittedName>
        <fullName evidence="1">Glycosyltransferase</fullName>
    </submittedName>
</protein>
<accession>K9UQ58</accession>
<keyword evidence="1" id="KW-0808">Transferase</keyword>
<dbReference type="EMBL" id="CP003600">
    <property type="protein sequence ID" value="AFY96798.1"/>
    <property type="molecule type" value="Genomic_DNA"/>
</dbReference>
<dbReference type="KEGG" id="cmp:Cha6605_5952"/>
<keyword evidence="2" id="KW-1185">Reference proteome</keyword>
<dbReference type="STRING" id="1173020.Cha6605_5952"/>
<gene>
    <name evidence="1" type="ORF">Cha6605_5952</name>
</gene>
<dbReference type="Gene3D" id="3.40.50.2000">
    <property type="entry name" value="Glycogen Phosphorylase B"/>
    <property type="match status" value="1"/>
</dbReference>
<dbReference type="SUPFAM" id="SSF53756">
    <property type="entry name" value="UDP-Glycosyltransferase/glycogen phosphorylase"/>
    <property type="match status" value="1"/>
</dbReference>
<dbReference type="HOGENOM" id="CLU_651592_0_0_3"/>
<dbReference type="Proteomes" id="UP000010366">
    <property type="component" value="Chromosome"/>
</dbReference>
<dbReference type="PANTHER" id="PTHR12526">
    <property type="entry name" value="GLYCOSYLTRANSFERASE"/>
    <property type="match status" value="1"/>
</dbReference>
<evidence type="ECO:0000313" key="1">
    <source>
        <dbReference type="EMBL" id="AFY96798.1"/>
    </source>
</evidence>
<dbReference type="OrthoDB" id="7826001at2"/>
<reference evidence="1 2" key="1">
    <citation type="submission" date="2012-05" db="EMBL/GenBank/DDBJ databases">
        <title>Finished chromosome of genome of Chamaesiphon sp. PCC 6605.</title>
        <authorList>
            <consortium name="US DOE Joint Genome Institute"/>
            <person name="Gugger M."/>
            <person name="Coursin T."/>
            <person name="Rippka R."/>
            <person name="Tandeau De Marsac N."/>
            <person name="Huntemann M."/>
            <person name="Wei C.-L."/>
            <person name="Han J."/>
            <person name="Detter J.C."/>
            <person name="Han C."/>
            <person name="Tapia R."/>
            <person name="Chen A."/>
            <person name="Kyrpides N."/>
            <person name="Mavromatis K."/>
            <person name="Markowitz V."/>
            <person name="Szeto E."/>
            <person name="Ivanova N."/>
            <person name="Pagani I."/>
            <person name="Pati A."/>
            <person name="Goodwin L."/>
            <person name="Nordberg H.P."/>
            <person name="Cantor M.N."/>
            <person name="Hua S.X."/>
            <person name="Woyke T."/>
            <person name="Kerfeld C.A."/>
        </authorList>
    </citation>
    <scope>NUCLEOTIDE SEQUENCE [LARGE SCALE GENOMIC DNA]</scope>
    <source>
        <strain evidence="2">ATCC 27169 / PCC 6605</strain>
    </source>
</reference>
<dbReference type="CDD" id="cd03801">
    <property type="entry name" value="GT4_PimA-like"/>
    <property type="match status" value="1"/>
</dbReference>
<dbReference type="PATRIC" id="fig|1173020.3.peg.6850"/>
<dbReference type="AlphaFoldDB" id="K9UQ58"/>
<proteinExistence type="predicted"/>
<dbReference type="GO" id="GO:0016740">
    <property type="term" value="F:transferase activity"/>
    <property type="evidence" value="ECO:0007669"/>
    <property type="project" value="UniProtKB-KW"/>
</dbReference>
<dbReference type="eggNOG" id="COG0438">
    <property type="taxonomic scope" value="Bacteria"/>
</dbReference>
<evidence type="ECO:0000313" key="2">
    <source>
        <dbReference type="Proteomes" id="UP000010366"/>
    </source>
</evidence>
<dbReference type="Pfam" id="PF13692">
    <property type="entry name" value="Glyco_trans_1_4"/>
    <property type="match status" value="1"/>
</dbReference>